<dbReference type="PIRSF" id="PIRSF000538">
    <property type="entry name" value="GlpK"/>
    <property type="match status" value="1"/>
</dbReference>
<accession>A0A7C4FCB1</accession>
<keyword evidence="2" id="KW-0418">Kinase</keyword>
<evidence type="ECO:0000313" key="5">
    <source>
        <dbReference type="EMBL" id="HGI88382.1"/>
    </source>
</evidence>
<evidence type="ECO:0000256" key="2">
    <source>
        <dbReference type="ARBA" id="ARBA00022777"/>
    </source>
</evidence>
<dbReference type="Gene3D" id="3.30.420.40">
    <property type="match status" value="2"/>
</dbReference>
<dbReference type="PANTHER" id="PTHR43095">
    <property type="entry name" value="SUGAR KINASE"/>
    <property type="match status" value="1"/>
</dbReference>
<proteinExistence type="predicted"/>
<feature type="domain" description="Carbohydrate kinase FGGY N-terminal" evidence="3">
    <location>
        <begin position="6"/>
        <end position="241"/>
    </location>
</feature>
<dbReference type="Pfam" id="PF02782">
    <property type="entry name" value="FGGY_C"/>
    <property type="match status" value="1"/>
</dbReference>
<name>A0A7C4FCB1_9CREN</name>
<evidence type="ECO:0000256" key="1">
    <source>
        <dbReference type="ARBA" id="ARBA00022679"/>
    </source>
</evidence>
<sequence length="485" mass="54554">MSKQLLIGIDVGSSGVRVELYDEEGSLIAVGRSGIARQDVKEWIEAVRKAMPHIVKECIDCEKHVSIDSTSGTFIAIDKHGEALYGPVMYYEKKIEVFEGVKNLPEVQELAKRGITTDAASPYIKILYMKRALKELYNNVYKFVPAATWLLYKLCYPKGEEWSDVKTDYTNALKFGLDITTTPPTWFKPLFDALEIDLDKLPGLAPSGEFICKAKSELAEELGLKNASVYQGMTDGNAAALAGGALDKGDVNIYTGSTTVPKVSVDKIVIHPALYYHIHPLNGYLAGSATGFTGAYLSWFAEKVLGLTIEEALRYAEVVEAGTEYLFFPYGDRGPFYDSSLTPALVNMVMYEQPREVVIGRLLRSMVLGIALLENSYLRLFEKTFNMRIADVNLTGGGSRSRFWNRLRASIYEKRVVIHGDLVGVGTVIPIIYRSGLYTRITEIKQRFLRPVDFVEPDRELVNIYKRFKEGFENKWMKLRELYRG</sequence>
<dbReference type="AlphaFoldDB" id="A0A7C4FCB1"/>
<dbReference type="GO" id="GO:0005975">
    <property type="term" value="P:carbohydrate metabolic process"/>
    <property type="evidence" value="ECO:0007669"/>
    <property type="project" value="InterPro"/>
</dbReference>
<comment type="caution">
    <text evidence="5">The sequence shown here is derived from an EMBL/GenBank/DDBJ whole genome shotgun (WGS) entry which is preliminary data.</text>
</comment>
<feature type="domain" description="Carbohydrate kinase FGGY C-terminal" evidence="4">
    <location>
        <begin position="326"/>
        <end position="420"/>
    </location>
</feature>
<dbReference type="InterPro" id="IPR043129">
    <property type="entry name" value="ATPase_NBD"/>
</dbReference>
<dbReference type="InterPro" id="IPR018484">
    <property type="entry name" value="FGGY_N"/>
</dbReference>
<dbReference type="PANTHER" id="PTHR43095:SF2">
    <property type="entry name" value="GLUCONOKINASE"/>
    <property type="match status" value="1"/>
</dbReference>
<dbReference type="InterPro" id="IPR018485">
    <property type="entry name" value="FGGY_C"/>
</dbReference>
<reference evidence="5" key="1">
    <citation type="journal article" date="2020" name="mSystems">
        <title>Genome- and Community-Level Interaction Insights into Carbon Utilization and Element Cycling Functions of Hydrothermarchaeota in Hydrothermal Sediment.</title>
        <authorList>
            <person name="Zhou Z."/>
            <person name="Liu Y."/>
            <person name="Xu W."/>
            <person name="Pan J."/>
            <person name="Luo Z.H."/>
            <person name="Li M."/>
        </authorList>
    </citation>
    <scope>NUCLEOTIDE SEQUENCE [LARGE SCALE GENOMIC DNA]</scope>
    <source>
        <strain evidence="5">SpSt-732</strain>
    </source>
</reference>
<keyword evidence="1" id="KW-0808">Transferase</keyword>
<dbReference type="GO" id="GO:0016301">
    <property type="term" value="F:kinase activity"/>
    <property type="evidence" value="ECO:0007669"/>
    <property type="project" value="UniProtKB-KW"/>
</dbReference>
<organism evidence="5">
    <name type="scientific">Ignisphaera aggregans</name>
    <dbReference type="NCBI Taxonomy" id="334771"/>
    <lineage>
        <taxon>Archaea</taxon>
        <taxon>Thermoproteota</taxon>
        <taxon>Thermoprotei</taxon>
        <taxon>Desulfurococcales</taxon>
        <taxon>Desulfurococcaceae</taxon>
        <taxon>Ignisphaera</taxon>
    </lineage>
</organism>
<protein>
    <recommendedName>
        <fullName evidence="6">Carbohydrate kinase</fullName>
    </recommendedName>
</protein>
<dbReference type="InterPro" id="IPR050406">
    <property type="entry name" value="FGGY_Carb_Kinase"/>
</dbReference>
<dbReference type="EMBL" id="DTFF01000070">
    <property type="protein sequence ID" value="HGI88382.1"/>
    <property type="molecule type" value="Genomic_DNA"/>
</dbReference>
<gene>
    <name evidence="5" type="ORF">ENV14_08375</name>
</gene>
<evidence type="ECO:0008006" key="6">
    <source>
        <dbReference type="Google" id="ProtNLM"/>
    </source>
</evidence>
<evidence type="ECO:0000259" key="3">
    <source>
        <dbReference type="Pfam" id="PF00370"/>
    </source>
</evidence>
<dbReference type="InterPro" id="IPR000577">
    <property type="entry name" value="Carb_kinase_FGGY"/>
</dbReference>
<dbReference type="Pfam" id="PF00370">
    <property type="entry name" value="FGGY_N"/>
    <property type="match status" value="1"/>
</dbReference>
<evidence type="ECO:0000259" key="4">
    <source>
        <dbReference type="Pfam" id="PF02782"/>
    </source>
</evidence>
<dbReference type="SUPFAM" id="SSF53067">
    <property type="entry name" value="Actin-like ATPase domain"/>
    <property type="match status" value="2"/>
</dbReference>